<dbReference type="RefSeq" id="WP_058442474.1">
    <property type="nucleotide sequence ID" value="NZ_CAAAHU010000004.1"/>
</dbReference>
<reference evidence="2 3" key="1">
    <citation type="submission" date="2015-11" db="EMBL/GenBank/DDBJ databases">
        <title>Genomic analysis of 38 Legionella species identifies large and diverse effector repertoires.</title>
        <authorList>
            <person name="Burstein D."/>
            <person name="Amaro F."/>
            <person name="Zusman T."/>
            <person name="Lifshitz Z."/>
            <person name="Cohen O."/>
            <person name="Gilbert J.A."/>
            <person name="Pupko T."/>
            <person name="Shuman H.A."/>
            <person name="Segal G."/>
        </authorList>
    </citation>
    <scope>NUCLEOTIDE SEQUENCE [LARGE SCALE GENOMIC DNA]</scope>
    <source>
        <strain evidence="2 3">ATCC 43878</strain>
    </source>
</reference>
<dbReference type="AlphaFoldDB" id="A0A0W0S408"/>
<keyword evidence="1" id="KW-1133">Transmembrane helix</keyword>
<evidence type="ECO:0000256" key="1">
    <source>
        <dbReference type="SAM" id="Phobius"/>
    </source>
</evidence>
<keyword evidence="1" id="KW-0812">Transmembrane</keyword>
<evidence type="ECO:0000313" key="2">
    <source>
        <dbReference type="EMBL" id="KTC78206.1"/>
    </source>
</evidence>
<dbReference type="EMBL" id="LNXV01000033">
    <property type="protein sequence ID" value="KTC78206.1"/>
    <property type="molecule type" value="Genomic_DNA"/>
</dbReference>
<dbReference type="STRING" id="29422.Lbru_2498"/>
<accession>A0A0W0S408</accession>
<organism evidence="2 3">
    <name type="scientific">Legionella brunensis</name>
    <dbReference type="NCBI Taxonomy" id="29422"/>
    <lineage>
        <taxon>Bacteria</taxon>
        <taxon>Pseudomonadati</taxon>
        <taxon>Pseudomonadota</taxon>
        <taxon>Gammaproteobacteria</taxon>
        <taxon>Legionellales</taxon>
        <taxon>Legionellaceae</taxon>
        <taxon>Legionella</taxon>
    </lineage>
</organism>
<protein>
    <submittedName>
        <fullName evidence="2">Uncharacterized protein</fullName>
    </submittedName>
</protein>
<feature type="transmembrane region" description="Helical" evidence="1">
    <location>
        <begin position="95"/>
        <end position="119"/>
    </location>
</feature>
<dbReference type="PATRIC" id="fig|29422.6.peg.2661"/>
<gene>
    <name evidence="2" type="ORF">Lbru_2498</name>
</gene>
<dbReference type="Proteomes" id="UP000054742">
    <property type="component" value="Unassembled WGS sequence"/>
</dbReference>
<proteinExistence type="predicted"/>
<evidence type="ECO:0000313" key="3">
    <source>
        <dbReference type="Proteomes" id="UP000054742"/>
    </source>
</evidence>
<keyword evidence="1" id="KW-0472">Membrane</keyword>
<dbReference type="OrthoDB" id="5652847at2"/>
<sequence length="387" mass="45838">MGKFVEDLDRKIQLVDKAGYKREQYQSFMTGPEWRNVEMAEEYAEFLREGKSMFRFPYFRQVFDLWKVIYRSYSAARTYNSPFQILFSEYMMMDLFIGFFTTVELIPKGIISLFLYPFLNKQNNSTMQRHLADYYAEYSADLQTIPFYDHKYKENREKLAQAYQDCPDKTWGDWFSWKCISAELWARRWISKPLSYWFHQEGNLVEATTEVLVKLNVEGIDDPELAKEKFREKLRNLGENLHASIVQQDAVEHLYVKEKNPEKNKSYISVYAVLKTSRYADFQPTIRQLSENGIKLRKIAGQDHVQVKCFINTTDENALQDREERLKGVSKAKPLYAYGDRIHSYRKVCLFDVPVRELPEVLTDFDSCGETVNETESDVKVKFIHNF</sequence>
<name>A0A0W0S408_9GAMM</name>
<keyword evidence="3" id="KW-1185">Reference proteome</keyword>
<comment type="caution">
    <text evidence="2">The sequence shown here is derived from an EMBL/GenBank/DDBJ whole genome shotgun (WGS) entry which is preliminary data.</text>
</comment>